<dbReference type="Pfam" id="PF03140">
    <property type="entry name" value="DUF247"/>
    <property type="match status" value="1"/>
</dbReference>
<keyword evidence="1" id="KW-1133">Transmembrane helix</keyword>
<protein>
    <submittedName>
        <fullName evidence="2">Uncharacterized protein</fullName>
    </submittedName>
</protein>
<gene>
    <name evidence="2" type="ORF">NE237_028938</name>
</gene>
<sequence>MASSDDTRKQQIENEDVRISVESSIQDKLKQVPSWKSDCYISRVPEALRKEKPEAYTPSMVSIGPFHHGQLHLRPMEERKVQYLNNFLKRESQANLKDYIETMIELEECARQNYSEVNFNKVDFVTMMVVDGCFLLEVMLGEDYNLSSAKWNSLVSVDLILFENQLPFFVLEGLYQLYIGDSSQPDLTDRFLLYLASSVKQLLIPGMELRIQNSSGNNQLTQPKHLLDLVRYVLIPSSLPSTSPYSEPSCNVQLYGQYAPLEGNNLVQRMRSATELERASIKFEKNKNPTSLLDIEFDKAKGVLRIPNIRIDDTTEAIFRNLVAYEQCIDDYSYIAEYAGLFDDLIDTSNDVEVLKKNGIIETVLVDPCMVAALFINVPKKPVGGFDYTANVRREVEQYYDVPWHKWKGGLMLDYFNNAWASISAVAGVFLLCLTITQTVYTILALYE</sequence>
<dbReference type="Proteomes" id="UP001141806">
    <property type="component" value="Unassembled WGS sequence"/>
</dbReference>
<dbReference type="InterPro" id="IPR004158">
    <property type="entry name" value="DUF247_pln"/>
</dbReference>
<evidence type="ECO:0000313" key="2">
    <source>
        <dbReference type="EMBL" id="KAJ4952106.1"/>
    </source>
</evidence>
<evidence type="ECO:0000313" key="3">
    <source>
        <dbReference type="Proteomes" id="UP001141806"/>
    </source>
</evidence>
<evidence type="ECO:0000256" key="1">
    <source>
        <dbReference type="SAM" id="Phobius"/>
    </source>
</evidence>
<reference evidence="2" key="1">
    <citation type="journal article" date="2023" name="Plant J.">
        <title>The genome of the king protea, Protea cynaroides.</title>
        <authorList>
            <person name="Chang J."/>
            <person name="Duong T.A."/>
            <person name="Schoeman C."/>
            <person name="Ma X."/>
            <person name="Roodt D."/>
            <person name="Barker N."/>
            <person name="Li Z."/>
            <person name="Van de Peer Y."/>
            <person name="Mizrachi E."/>
        </authorList>
    </citation>
    <scope>NUCLEOTIDE SEQUENCE</scope>
    <source>
        <tissue evidence="2">Young leaves</tissue>
    </source>
</reference>
<proteinExistence type="predicted"/>
<dbReference type="PANTHER" id="PTHR31170">
    <property type="entry name" value="BNAC04G53230D PROTEIN"/>
    <property type="match status" value="1"/>
</dbReference>
<dbReference type="AlphaFoldDB" id="A0A9Q0GS71"/>
<dbReference type="OrthoDB" id="672127at2759"/>
<keyword evidence="1" id="KW-0472">Membrane</keyword>
<keyword evidence="1" id="KW-0812">Transmembrane</keyword>
<name>A0A9Q0GS71_9MAGN</name>
<keyword evidence="3" id="KW-1185">Reference proteome</keyword>
<comment type="caution">
    <text evidence="2">The sequence shown here is derived from an EMBL/GenBank/DDBJ whole genome shotgun (WGS) entry which is preliminary data.</text>
</comment>
<feature type="transmembrane region" description="Helical" evidence="1">
    <location>
        <begin position="420"/>
        <end position="447"/>
    </location>
</feature>
<organism evidence="2 3">
    <name type="scientific">Protea cynaroides</name>
    <dbReference type="NCBI Taxonomy" id="273540"/>
    <lineage>
        <taxon>Eukaryota</taxon>
        <taxon>Viridiplantae</taxon>
        <taxon>Streptophyta</taxon>
        <taxon>Embryophyta</taxon>
        <taxon>Tracheophyta</taxon>
        <taxon>Spermatophyta</taxon>
        <taxon>Magnoliopsida</taxon>
        <taxon>Proteales</taxon>
        <taxon>Proteaceae</taxon>
        <taxon>Protea</taxon>
    </lineage>
</organism>
<dbReference type="PANTHER" id="PTHR31170:SF25">
    <property type="entry name" value="BNAA09G04570D PROTEIN"/>
    <property type="match status" value="1"/>
</dbReference>
<dbReference type="EMBL" id="JAMYWD010000012">
    <property type="protein sequence ID" value="KAJ4952106.1"/>
    <property type="molecule type" value="Genomic_DNA"/>
</dbReference>
<accession>A0A9Q0GS71</accession>